<accession>A0A5C6TYQ1</accession>
<feature type="chain" id="PRO_5022845201" evidence="1">
    <location>
        <begin position="27"/>
        <end position="117"/>
    </location>
</feature>
<protein>
    <submittedName>
        <fullName evidence="2">Uncharacterized protein</fullName>
    </submittedName>
</protein>
<reference evidence="2 3" key="1">
    <citation type="submission" date="2019-08" db="EMBL/GenBank/DDBJ databases">
        <authorList>
            <person name="Khan S.A."/>
            <person name="Jeon C.O."/>
            <person name="Jeong S.E."/>
        </authorList>
    </citation>
    <scope>NUCLEOTIDE SEQUENCE [LARGE SCALE GENOMIC DNA]</scope>
    <source>
        <strain evidence="3">IMCC1728</strain>
    </source>
</reference>
<gene>
    <name evidence="2" type="ORF">FSC37_06450</name>
</gene>
<evidence type="ECO:0000313" key="3">
    <source>
        <dbReference type="Proteomes" id="UP000321832"/>
    </source>
</evidence>
<keyword evidence="3" id="KW-1185">Reference proteome</keyword>
<evidence type="ECO:0000313" key="2">
    <source>
        <dbReference type="EMBL" id="TXC65804.1"/>
    </source>
</evidence>
<name>A0A5C6TYQ1_9BURK</name>
<sequence length="117" mass="12951">MHPTTRTLATAALALAAFAAALPAQAQSFVQTRDWDVYVDVPTRFAYVKTPVKGWVFVRQLDEAQMQNLHPTTLTALLPREADEIHWAHPALEMSPRMLAMRQGTQVAAQPAATRAE</sequence>
<proteinExistence type="predicted"/>
<keyword evidence="1" id="KW-0732">Signal</keyword>
<dbReference type="EMBL" id="VOPW01000001">
    <property type="protein sequence ID" value="TXC65804.1"/>
    <property type="molecule type" value="Genomic_DNA"/>
</dbReference>
<comment type="caution">
    <text evidence="2">The sequence shown here is derived from an EMBL/GenBank/DDBJ whole genome shotgun (WGS) entry which is preliminary data.</text>
</comment>
<organism evidence="2 3">
    <name type="scientific">Piscinibacter aquaticus</name>
    <dbReference type="NCBI Taxonomy" id="392597"/>
    <lineage>
        <taxon>Bacteria</taxon>
        <taxon>Pseudomonadati</taxon>
        <taxon>Pseudomonadota</taxon>
        <taxon>Betaproteobacteria</taxon>
        <taxon>Burkholderiales</taxon>
        <taxon>Sphaerotilaceae</taxon>
        <taxon>Piscinibacter</taxon>
    </lineage>
</organism>
<dbReference type="Proteomes" id="UP000321832">
    <property type="component" value="Unassembled WGS sequence"/>
</dbReference>
<feature type="signal peptide" evidence="1">
    <location>
        <begin position="1"/>
        <end position="26"/>
    </location>
</feature>
<evidence type="ECO:0000256" key="1">
    <source>
        <dbReference type="SAM" id="SignalP"/>
    </source>
</evidence>
<dbReference type="AlphaFoldDB" id="A0A5C6TYQ1"/>